<evidence type="ECO:0000256" key="7">
    <source>
        <dbReference type="PIRSR" id="PIRSR601344-1"/>
    </source>
</evidence>
<feature type="binding site" evidence="7">
    <location>
        <position position="54"/>
    </location>
    <ligand>
        <name>chlorophyll a</name>
        <dbReference type="ChEBI" id="CHEBI:58416"/>
        <label>1</label>
    </ligand>
</feature>
<evidence type="ECO:0000256" key="5">
    <source>
        <dbReference type="ARBA" id="ARBA00022531"/>
    </source>
</evidence>
<evidence type="ECO:0000313" key="8">
    <source>
        <dbReference type="EMBL" id="CAE0687842.1"/>
    </source>
</evidence>
<accession>A0A7S4E3G0</accession>
<dbReference type="GO" id="GO:0016020">
    <property type="term" value="C:membrane"/>
    <property type="evidence" value="ECO:0007669"/>
    <property type="project" value="InterPro"/>
</dbReference>
<comment type="subcellular location">
    <subcellularLocation>
        <location evidence="2">Plastid</location>
        <location evidence="2">Chloroplast</location>
    </subcellularLocation>
</comment>
<organism evidence="8">
    <name type="scientific">Pelagomonas calceolata</name>
    <dbReference type="NCBI Taxonomy" id="35677"/>
    <lineage>
        <taxon>Eukaryota</taxon>
        <taxon>Sar</taxon>
        <taxon>Stramenopiles</taxon>
        <taxon>Ochrophyta</taxon>
        <taxon>Pelagophyceae</taxon>
        <taxon>Pelagomonadales</taxon>
        <taxon>Pelagomonadaceae</taxon>
        <taxon>Pelagomonas</taxon>
    </lineage>
</organism>
<feature type="binding site" evidence="7">
    <location>
        <position position="75"/>
    </location>
    <ligand>
        <name>chlorophyll a</name>
        <dbReference type="ChEBI" id="CHEBI:58416"/>
        <label>1</label>
    </ligand>
</feature>
<evidence type="ECO:0000256" key="3">
    <source>
        <dbReference type="ARBA" id="ARBA00005933"/>
    </source>
</evidence>
<feature type="binding site" evidence="7">
    <location>
        <position position="78"/>
    </location>
    <ligand>
        <name>chlorophyll a</name>
        <dbReference type="ChEBI" id="CHEBI:58416"/>
        <label>1</label>
    </ligand>
</feature>
<evidence type="ECO:0000256" key="2">
    <source>
        <dbReference type="ARBA" id="ARBA00004229"/>
    </source>
</evidence>
<keyword evidence="5" id="KW-0602">Photosynthesis</keyword>
<dbReference type="GO" id="GO:0016168">
    <property type="term" value="F:chlorophyll binding"/>
    <property type="evidence" value="ECO:0007669"/>
    <property type="project" value="UniProtKB-KW"/>
</dbReference>
<comment type="similarity">
    <text evidence="3">Belongs to the fucoxanthin chlorophyll protein family.</text>
</comment>
<evidence type="ECO:0000256" key="6">
    <source>
        <dbReference type="ARBA" id="ARBA00022640"/>
    </source>
</evidence>
<name>A0A7S4E3G0_9STRA</name>
<feature type="binding site" evidence="7">
    <location>
        <position position="182"/>
    </location>
    <ligand>
        <name>chlorophyll a</name>
        <dbReference type="ChEBI" id="CHEBI:58416"/>
        <label>1</label>
    </ligand>
</feature>
<comment type="function">
    <text evidence="1">The light-harvesting complex (LHC) functions as a light receptor, it captures and delivers excitation energy to photosystems with which it is closely associated. Energy is transferred from the carotenoid and chlorophyll C (or B) to chlorophyll A and the photosynthetic reaction centers where it is used to synthesize ATP and reducing power.</text>
</comment>
<sequence>MRPRAHPYDTQVCARMYRLVALASVAGALVAPPAARPTTRLSATEGASAPLGFWDPAGLSELGSDRTQAWFKAAETKHGRVAMAACTGWIVTEMGFRWPGAYDMAGHKFSDVPGGLAAEAVFRDNGGMVQILFSAGLVEFWSELQKPHYMSGGGSQKLPIWDPVGFTAGLSADELKTKRQAETNNGRLAMIGAAGFWSATYLDGSVPALTGTAFFQS</sequence>
<evidence type="ECO:0000256" key="1">
    <source>
        <dbReference type="ARBA" id="ARBA00004022"/>
    </source>
</evidence>
<feature type="binding site" evidence="7">
    <location>
        <position position="178"/>
    </location>
    <ligand>
        <name>chlorophyll a</name>
        <dbReference type="ChEBI" id="CHEBI:58416"/>
        <label>1</label>
    </ligand>
</feature>
<dbReference type="GO" id="GO:0009507">
    <property type="term" value="C:chloroplast"/>
    <property type="evidence" value="ECO:0007669"/>
    <property type="project" value="UniProtKB-SubCell"/>
</dbReference>
<dbReference type="AlphaFoldDB" id="A0A7S4E3G0"/>
<feature type="binding site" description="axial binding residue" evidence="7">
    <location>
        <position position="129"/>
    </location>
    <ligand>
        <name>chlorophyll b</name>
        <dbReference type="ChEBI" id="CHEBI:61721"/>
        <label>1</label>
    </ligand>
    <ligandPart>
        <name>Mg</name>
        <dbReference type="ChEBI" id="CHEBI:25107"/>
    </ligandPart>
</feature>
<dbReference type="GO" id="GO:0009765">
    <property type="term" value="P:photosynthesis, light harvesting"/>
    <property type="evidence" value="ECO:0007669"/>
    <property type="project" value="InterPro"/>
</dbReference>
<dbReference type="SUPFAM" id="SSF103511">
    <property type="entry name" value="Chlorophyll a-b binding protein"/>
    <property type="match status" value="1"/>
</dbReference>
<keyword evidence="7" id="KW-0148">Chlorophyll</keyword>
<feature type="binding site" description="axial binding residue" evidence="7">
    <location>
        <position position="80"/>
    </location>
    <ligand>
        <name>chlorophyll b</name>
        <dbReference type="ChEBI" id="CHEBI:61721"/>
        <label>1</label>
    </ligand>
    <ligandPart>
        <name>Mg</name>
        <dbReference type="ChEBI" id="CHEBI:25107"/>
    </ligandPart>
</feature>
<dbReference type="Gene3D" id="1.10.3460.10">
    <property type="entry name" value="Chlorophyll a/b binding protein domain"/>
    <property type="match status" value="1"/>
</dbReference>
<keyword evidence="4" id="KW-0150">Chloroplast</keyword>
<dbReference type="EMBL" id="HBIW01003984">
    <property type="protein sequence ID" value="CAE0687842.1"/>
    <property type="molecule type" value="Transcribed_RNA"/>
</dbReference>
<keyword evidence="7" id="KW-0157">Chromophore</keyword>
<keyword evidence="6" id="KW-0934">Plastid</keyword>
<reference evidence="8" key="1">
    <citation type="submission" date="2021-01" db="EMBL/GenBank/DDBJ databases">
        <authorList>
            <person name="Corre E."/>
            <person name="Pelletier E."/>
            <person name="Niang G."/>
            <person name="Scheremetjew M."/>
            <person name="Finn R."/>
            <person name="Kale V."/>
            <person name="Holt S."/>
            <person name="Cochrane G."/>
            <person name="Meng A."/>
            <person name="Brown T."/>
            <person name="Cohen L."/>
        </authorList>
    </citation>
    <scope>NUCLEOTIDE SEQUENCE</scope>
    <source>
        <strain evidence="8">CCMP1756</strain>
    </source>
</reference>
<proteinExistence type="inferred from homology"/>
<feature type="binding site" evidence="7">
    <location>
        <position position="187"/>
    </location>
    <ligand>
        <name>chlorophyll a</name>
        <dbReference type="ChEBI" id="CHEBI:58416"/>
        <label>1</label>
    </ligand>
</feature>
<dbReference type="InterPro" id="IPR001344">
    <property type="entry name" value="Chloro_AB-bd_pln"/>
</dbReference>
<dbReference type="Pfam" id="PF00504">
    <property type="entry name" value="Chloroa_b-bind"/>
    <property type="match status" value="1"/>
</dbReference>
<dbReference type="PANTHER" id="PTHR21649">
    <property type="entry name" value="CHLOROPHYLL A/B BINDING PROTEIN"/>
    <property type="match status" value="1"/>
</dbReference>
<gene>
    <name evidence="8" type="ORF">PCAL00307_LOCUS3276</name>
</gene>
<feature type="binding site" evidence="7">
    <location>
        <position position="60"/>
    </location>
    <ligand>
        <name>chlorophyll a</name>
        <dbReference type="ChEBI" id="CHEBI:58416"/>
        <label>1</label>
    </ligand>
</feature>
<protein>
    <submittedName>
        <fullName evidence="8">Uncharacterized protein</fullName>
    </submittedName>
</protein>
<dbReference type="InterPro" id="IPR022796">
    <property type="entry name" value="Chloroa_b-bind"/>
</dbReference>
<feature type="binding site" evidence="7">
    <location>
        <position position="185"/>
    </location>
    <ligand>
        <name>chlorophyll b</name>
        <dbReference type="ChEBI" id="CHEBI:61721"/>
        <label>2</label>
    </ligand>
</feature>
<evidence type="ECO:0000256" key="4">
    <source>
        <dbReference type="ARBA" id="ARBA00022528"/>
    </source>
</evidence>